<dbReference type="VEuPathDB" id="FungiDB:BTJ68_14663"/>
<dbReference type="EMBL" id="MUNK01000434">
    <property type="protein sequence ID" value="OTA20760.1"/>
    <property type="molecule type" value="Genomic_DNA"/>
</dbReference>
<sequence length="113" mass="12220">MLQAMLKDARGGPVTVRSACSILQPTEEGNAKQMVVSPCLGISGSSISCRPVSFLNTADTGGGLTQDVMIPFYEEERIPERILNNNNTRTLMGLPGLCCKTYGLHRSRLSYIA</sequence>
<proteinExistence type="predicted"/>
<name>A0A1Z5SM33_HORWE</name>
<dbReference type="InParanoid" id="A0A1Z5SM33"/>
<dbReference type="OrthoDB" id="407298at2759"/>
<comment type="caution">
    <text evidence="1">The sequence shown here is derived from an EMBL/GenBank/DDBJ whole genome shotgun (WGS) entry which is preliminary data.</text>
</comment>
<keyword evidence="2" id="KW-1185">Reference proteome</keyword>
<dbReference type="AlphaFoldDB" id="A0A1Z5SM33"/>
<accession>A0A1Z5SM33</accession>
<evidence type="ECO:0000313" key="2">
    <source>
        <dbReference type="Proteomes" id="UP000194280"/>
    </source>
</evidence>
<reference evidence="1 2" key="1">
    <citation type="submission" date="2017-01" db="EMBL/GenBank/DDBJ databases">
        <title>The recent genome duplication of the halophilic yeast Hortaea werneckii: insights from long-read sequencing.</title>
        <authorList>
            <person name="Sinha S."/>
            <person name="Flibotte S."/>
            <person name="Neira M."/>
            <person name="Lenassi M."/>
            <person name="Gostincar C."/>
            <person name="Stajich J.E."/>
            <person name="Nislow C.E."/>
        </authorList>
    </citation>
    <scope>NUCLEOTIDE SEQUENCE [LARGE SCALE GENOMIC DNA]</scope>
    <source>
        <strain evidence="1 2">EXF-2000</strain>
    </source>
</reference>
<evidence type="ECO:0000313" key="1">
    <source>
        <dbReference type="EMBL" id="OTA20760.1"/>
    </source>
</evidence>
<organism evidence="1 2">
    <name type="scientific">Hortaea werneckii EXF-2000</name>
    <dbReference type="NCBI Taxonomy" id="1157616"/>
    <lineage>
        <taxon>Eukaryota</taxon>
        <taxon>Fungi</taxon>
        <taxon>Dikarya</taxon>
        <taxon>Ascomycota</taxon>
        <taxon>Pezizomycotina</taxon>
        <taxon>Dothideomycetes</taxon>
        <taxon>Dothideomycetidae</taxon>
        <taxon>Mycosphaerellales</taxon>
        <taxon>Teratosphaeriaceae</taxon>
        <taxon>Hortaea</taxon>
    </lineage>
</organism>
<gene>
    <name evidence="1" type="ORF">BTJ68_14663</name>
</gene>
<protein>
    <submittedName>
        <fullName evidence="1">Uncharacterized protein</fullName>
    </submittedName>
</protein>
<dbReference type="Proteomes" id="UP000194280">
    <property type="component" value="Unassembled WGS sequence"/>
</dbReference>